<dbReference type="InterPro" id="IPR005659">
    <property type="entry name" value="Chemorcpt_Glu_NH3ase_CheD"/>
</dbReference>
<dbReference type="RefSeq" id="WP_119787275.1">
    <property type="nucleotide sequence ID" value="NZ_QYUQ01000002.1"/>
</dbReference>
<evidence type="ECO:0000313" key="4">
    <source>
        <dbReference type="Proteomes" id="UP000266327"/>
    </source>
</evidence>
<accession>A0A3A3G5Q8</accession>
<evidence type="ECO:0008006" key="5">
    <source>
        <dbReference type="Google" id="ProtNLM"/>
    </source>
</evidence>
<comment type="caution">
    <text evidence="3">The sequence shown here is derived from an EMBL/GenBank/DDBJ whole genome shotgun (WGS) entry which is preliminary data.</text>
</comment>
<keyword evidence="4" id="KW-1185">Reference proteome</keyword>
<evidence type="ECO:0000256" key="2">
    <source>
        <dbReference type="ARBA" id="ARBA00022801"/>
    </source>
</evidence>
<dbReference type="Gene3D" id="3.30.1330.200">
    <property type="match status" value="1"/>
</dbReference>
<dbReference type="GO" id="GO:0006935">
    <property type="term" value="P:chemotaxis"/>
    <property type="evidence" value="ECO:0007669"/>
    <property type="project" value="UniProtKB-KW"/>
</dbReference>
<dbReference type="GO" id="GO:0050568">
    <property type="term" value="F:protein-glutamine glutaminase activity"/>
    <property type="evidence" value="ECO:0007669"/>
    <property type="project" value="InterPro"/>
</dbReference>
<dbReference type="AlphaFoldDB" id="A0A3A3G5Q8"/>
<reference evidence="4" key="1">
    <citation type="submission" date="2018-09" db="EMBL/GenBank/DDBJ databases">
        <authorList>
            <person name="Zhu H."/>
        </authorList>
    </citation>
    <scope>NUCLEOTIDE SEQUENCE [LARGE SCALE GENOMIC DNA]</scope>
    <source>
        <strain evidence="4">K1S02-23</strain>
    </source>
</reference>
<dbReference type="EMBL" id="QYUQ01000002">
    <property type="protein sequence ID" value="RJG03788.1"/>
    <property type="molecule type" value="Genomic_DNA"/>
</dbReference>
<keyword evidence="1" id="KW-0145">Chemotaxis</keyword>
<dbReference type="OrthoDB" id="7838801at2"/>
<organism evidence="3 4">
    <name type="scientific">Noviherbaspirillum sedimenti</name>
    <dbReference type="NCBI Taxonomy" id="2320865"/>
    <lineage>
        <taxon>Bacteria</taxon>
        <taxon>Pseudomonadati</taxon>
        <taxon>Pseudomonadota</taxon>
        <taxon>Betaproteobacteria</taxon>
        <taxon>Burkholderiales</taxon>
        <taxon>Oxalobacteraceae</taxon>
        <taxon>Noviherbaspirillum</taxon>
    </lineage>
</organism>
<dbReference type="InterPro" id="IPR011324">
    <property type="entry name" value="Cytotoxic_necrot_fac-like_cat"/>
</dbReference>
<dbReference type="Proteomes" id="UP000266327">
    <property type="component" value="Unassembled WGS sequence"/>
</dbReference>
<keyword evidence="2" id="KW-0378">Hydrolase</keyword>
<dbReference type="PANTHER" id="PTHR35147">
    <property type="entry name" value="CHEMORECEPTOR GLUTAMINE DEAMIDASE CHED-RELATED"/>
    <property type="match status" value="1"/>
</dbReference>
<dbReference type="PANTHER" id="PTHR35147:SF1">
    <property type="entry name" value="CHEMORECEPTOR GLUTAMINE DEAMIDASE CHED-RELATED"/>
    <property type="match status" value="1"/>
</dbReference>
<dbReference type="Pfam" id="PF03975">
    <property type="entry name" value="CheD"/>
    <property type="match status" value="1"/>
</dbReference>
<name>A0A3A3G5Q8_9BURK</name>
<evidence type="ECO:0000313" key="3">
    <source>
        <dbReference type="EMBL" id="RJG03788.1"/>
    </source>
</evidence>
<dbReference type="InterPro" id="IPR038592">
    <property type="entry name" value="CheD-like_sf"/>
</dbReference>
<proteinExistence type="predicted"/>
<sequence length="154" mass="16412">MNEHSAQIVGMGELKIGGRGDVLKATLGSCIGIAFLWKGGGRCGLAHCLLSEAPEPGLRIGARYVNQAIPSLLKLMGIRKMDYPDIEVIVAGGARMFSIRQSSGDVGKANAEAAQKYLLQYGLTVTRSEIGGRRGRQIVIDCGQPSVRIKEIMG</sequence>
<evidence type="ECO:0000256" key="1">
    <source>
        <dbReference type="ARBA" id="ARBA00022500"/>
    </source>
</evidence>
<protein>
    <recommendedName>
        <fullName evidence="5">Protein-glutamine glutaminase</fullName>
    </recommendedName>
</protein>
<gene>
    <name evidence="3" type="ORF">D3878_21175</name>
</gene>
<dbReference type="CDD" id="cd16352">
    <property type="entry name" value="CheD"/>
    <property type="match status" value="1"/>
</dbReference>
<dbReference type="SUPFAM" id="SSF64438">
    <property type="entry name" value="CNF1/YfiH-like putative cysteine hydrolases"/>
    <property type="match status" value="1"/>
</dbReference>